<dbReference type="Proteomes" id="UP000235371">
    <property type="component" value="Unassembled WGS sequence"/>
</dbReference>
<keyword evidence="2" id="KW-1185">Reference proteome</keyword>
<gene>
    <name evidence="1" type="ORF">K444DRAFT_204067</name>
</gene>
<sequence>MLKSIKTAMQFFSPAPASSLVSMFWFGFIECKHMRCPMAPVRICASPGQPQRSRLSASESKVCRICGPLLSLPDNCHFRSSLVSGLQVQQRKMARTPGTKACCQSRRKLTS</sequence>
<reference evidence="1 2" key="1">
    <citation type="submission" date="2016-04" db="EMBL/GenBank/DDBJ databases">
        <title>A degradative enzymes factory behind the ericoid mycorrhizal symbiosis.</title>
        <authorList>
            <consortium name="DOE Joint Genome Institute"/>
            <person name="Martino E."/>
            <person name="Morin E."/>
            <person name="Grelet G."/>
            <person name="Kuo A."/>
            <person name="Kohler A."/>
            <person name="Daghino S."/>
            <person name="Barry K."/>
            <person name="Choi C."/>
            <person name="Cichocki N."/>
            <person name="Clum A."/>
            <person name="Copeland A."/>
            <person name="Hainaut M."/>
            <person name="Haridas S."/>
            <person name="Labutti K."/>
            <person name="Lindquist E."/>
            <person name="Lipzen A."/>
            <person name="Khouja H.-R."/>
            <person name="Murat C."/>
            <person name="Ohm R."/>
            <person name="Olson A."/>
            <person name="Spatafora J."/>
            <person name="Veneault-Fourrey C."/>
            <person name="Henrissat B."/>
            <person name="Grigoriev I."/>
            <person name="Martin F."/>
            <person name="Perotto S."/>
        </authorList>
    </citation>
    <scope>NUCLEOTIDE SEQUENCE [LARGE SCALE GENOMIC DNA]</scope>
    <source>
        <strain evidence="1 2">E</strain>
    </source>
</reference>
<organism evidence="1 2">
    <name type="scientific">Hyaloscypha bicolor E</name>
    <dbReference type="NCBI Taxonomy" id="1095630"/>
    <lineage>
        <taxon>Eukaryota</taxon>
        <taxon>Fungi</taxon>
        <taxon>Dikarya</taxon>
        <taxon>Ascomycota</taxon>
        <taxon>Pezizomycotina</taxon>
        <taxon>Leotiomycetes</taxon>
        <taxon>Helotiales</taxon>
        <taxon>Hyaloscyphaceae</taxon>
        <taxon>Hyaloscypha</taxon>
        <taxon>Hyaloscypha bicolor</taxon>
    </lineage>
</organism>
<dbReference type="RefSeq" id="XP_024741586.1">
    <property type="nucleotide sequence ID" value="XM_024871022.1"/>
</dbReference>
<dbReference type="InParanoid" id="A0A2J6TNU2"/>
<name>A0A2J6TNU2_9HELO</name>
<dbReference type="EMBL" id="KZ613747">
    <property type="protein sequence ID" value="PMD64682.1"/>
    <property type="molecule type" value="Genomic_DNA"/>
</dbReference>
<accession>A0A2J6TNU2</accession>
<dbReference type="AlphaFoldDB" id="A0A2J6TNU2"/>
<dbReference type="GeneID" id="36579104"/>
<protein>
    <submittedName>
        <fullName evidence="1">Uncharacterized protein</fullName>
    </submittedName>
</protein>
<evidence type="ECO:0000313" key="1">
    <source>
        <dbReference type="EMBL" id="PMD64682.1"/>
    </source>
</evidence>
<proteinExistence type="predicted"/>
<evidence type="ECO:0000313" key="2">
    <source>
        <dbReference type="Proteomes" id="UP000235371"/>
    </source>
</evidence>